<dbReference type="InterPro" id="IPR017850">
    <property type="entry name" value="Alkaline_phosphatase_core_sf"/>
</dbReference>
<dbReference type="CDD" id="cd16015">
    <property type="entry name" value="LTA_synthase"/>
    <property type="match status" value="1"/>
</dbReference>
<proteinExistence type="predicted"/>
<dbReference type="PANTHER" id="PTHR47371">
    <property type="entry name" value="LIPOTEICHOIC ACID SYNTHASE"/>
    <property type="match status" value="1"/>
</dbReference>
<evidence type="ECO:0000313" key="9">
    <source>
        <dbReference type="EMBL" id="MDH2334968.1"/>
    </source>
</evidence>
<comment type="caution">
    <text evidence="9">The sequence shown here is derived from an EMBL/GenBank/DDBJ whole genome shotgun (WGS) entry which is preliminary data.</text>
</comment>
<keyword evidence="5 7" id="KW-1133">Transmembrane helix</keyword>
<dbReference type="SUPFAM" id="SSF53649">
    <property type="entry name" value="Alkaline phosphatase-like"/>
    <property type="match status" value="1"/>
</dbReference>
<comment type="pathway">
    <text evidence="2">Cell wall biogenesis; lipoteichoic acid biosynthesis.</text>
</comment>
<sequence length="673" mass="77244">MKMNKKYFKEVLGNKKTLKNLVINLFIWITLSFFLVFLGESFHRGSIENGKNFLDNQTTVFVLNYLIFLMITSIAFLFKKTRMVYGIISTILMGFYIASGVILGFRGTPLIWADMFSFKEGLAIAGNYLNLNILKYVFIALVVIIAILVLLWFSERYKSRNKVINPYGFIIFPLSIFVIGAFYGSAKGRIEVYRWDLPTSYDRNGFMYSFLDTAAGFKVKEPSDYNKDSIEDIKNDIIEEAKLASNDVKMVSAMPEEFPNIIIVQLESFMDLERINGLTFTEDPIPTFRKISSESTNGFLKVPTYGGGTVRSEFEVLTGLSTDYLPVGEIPNNNILKKQPVESLAYILHDYGYGTNVIHNYEGNFYNRDTVYPNLGFDKYISMEYMDKPTNADWQYPEDVLNIEPIEDIISNNEKPQFIYNVTVESHGGYSSSDFENYTVDGNLDQEEKNELQCYIDKLRGVDKYIKELVDYVEASGEPTVIAMFGDHLPSLKIINDDESVLKDGNKYLADFFIWDNIGLPKENINMEAEEFTTYILEKLNMVAGVMPTFHNSCKDDENYKEDFELLQYDMLFGNKYILNENKNKYEKTNMKMGLKEITLNNYDIKDDILTVTGDNFNYKSKIIINGKIKETNFIDENTLTTTEIPSNIKNISVGQIGKYDKILSTSNSLEIK</sequence>
<evidence type="ECO:0000256" key="7">
    <source>
        <dbReference type="SAM" id="Phobius"/>
    </source>
</evidence>
<feature type="transmembrane region" description="Helical" evidence="7">
    <location>
        <begin position="165"/>
        <end position="184"/>
    </location>
</feature>
<dbReference type="InterPro" id="IPR000917">
    <property type="entry name" value="Sulfatase_N"/>
</dbReference>
<evidence type="ECO:0000256" key="2">
    <source>
        <dbReference type="ARBA" id="ARBA00004936"/>
    </source>
</evidence>
<dbReference type="Gene3D" id="3.40.720.10">
    <property type="entry name" value="Alkaline Phosphatase, subunit A"/>
    <property type="match status" value="1"/>
</dbReference>
<dbReference type="AlphaFoldDB" id="A0AAP4EDZ7"/>
<keyword evidence="4 7" id="KW-0812">Transmembrane</keyword>
<name>A0AAP4EDZ7_CLOPF</name>
<protein>
    <submittedName>
        <fullName evidence="9">LTA synthase family protein</fullName>
    </submittedName>
</protein>
<dbReference type="EMBL" id="JARVUX010000001">
    <property type="protein sequence ID" value="MDH2334968.1"/>
    <property type="molecule type" value="Genomic_DNA"/>
</dbReference>
<dbReference type="InterPro" id="IPR050448">
    <property type="entry name" value="OpgB/LTA_synthase_biosynth"/>
</dbReference>
<dbReference type="Proteomes" id="UP001222958">
    <property type="component" value="Unassembled WGS sequence"/>
</dbReference>
<dbReference type="RefSeq" id="WP_279856802.1">
    <property type="nucleotide sequence ID" value="NZ_JARVUX010000001.1"/>
</dbReference>
<comment type="subcellular location">
    <subcellularLocation>
        <location evidence="1">Cell membrane</location>
        <topology evidence="1">Multi-pass membrane protein</topology>
    </subcellularLocation>
</comment>
<evidence type="ECO:0000256" key="3">
    <source>
        <dbReference type="ARBA" id="ARBA00022475"/>
    </source>
</evidence>
<evidence type="ECO:0000256" key="1">
    <source>
        <dbReference type="ARBA" id="ARBA00004651"/>
    </source>
</evidence>
<evidence type="ECO:0000256" key="5">
    <source>
        <dbReference type="ARBA" id="ARBA00022989"/>
    </source>
</evidence>
<organism evidence="9 10">
    <name type="scientific">Clostridium perfringens</name>
    <dbReference type="NCBI Taxonomy" id="1502"/>
    <lineage>
        <taxon>Bacteria</taxon>
        <taxon>Bacillati</taxon>
        <taxon>Bacillota</taxon>
        <taxon>Clostridia</taxon>
        <taxon>Eubacteriales</taxon>
        <taxon>Clostridiaceae</taxon>
        <taxon>Clostridium</taxon>
    </lineage>
</organism>
<reference evidence="9" key="1">
    <citation type="submission" date="2023-04" db="EMBL/GenBank/DDBJ databases">
        <title>Epidemiological investigation of Clostridium perfringens isolated from cattle.</title>
        <authorList>
            <person name="Tian R."/>
        </authorList>
    </citation>
    <scope>NUCLEOTIDE SEQUENCE</scope>
    <source>
        <strain evidence="9">ZWCP172</strain>
    </source>
</reference>
<keyword evidence="3" id="KW-1003">Cell membrane</keyword>
<evidence type="ECO:0000256" key="4">
    <source>
        <dbReference type="ARBA" id="ARBA00022692"/>
    </source>
</evidence>
<gene>
    <name evidence="9" type="ORF">QDQ28_02060</name>
</gene>
<evidence type="ECO:0000259" key="8">
    <source>
        <dbReference type="Pfam" id="PF00884"/>
    </source>
</evidence>
<feature type="transmembrane region" description="Helical" evidence="7">
    <location>
        <begin position="59"/>
        <end position="78"/>
    </location>
</feature>
<evidence type="ECO:0000256" key="6">
    <source>
        <dbReference type="ARBA" id="ARBA00023136"/>
    </source>
</evidence>
<feature type="transmembrane region" description="Helical" evidence="7">
    <location>
        <begin position="90"/>
        <end position="113"/>
    </location>
</feature>
<dbReference type="Pfam" id="PF00884">
    <property type="entry name" value="Sulfatase"/>
    <property type="match status" value="1"/>
</dbReference>
<keyword evidence="6 7" id="KW-0472">Membrane</keyword>
<feature type="transmembrane region" description="Helical" evidence="7">
    <location>
        <begin position="133"/>
        <end position="153"/>
    </location>
</feature>
<dbReference type="GO" id="GO:0005886">
    <property type="term" value="C:plasma membrane"/>
    <property type="evidence" value="ECO:0007669"/>
    <property type="project" value="UniProtKB-SubCell"/>
</dbReference>
<evidence type="ECO:0000313" key="10">
    <source>
        <dbReference type="Proteomes" id="UP001222958"/>
    </source>
</evidence>
<dbReference type="PANTHER" id="PTHR47371:SF3">
    <property type="entry name" value="PHOSPHOGLYCEROL TRANSFERASE I"/>
    <property type="match status" value="1"/>
</dbReference>
<feature type="domain" description="Sulfatase N-terminal" evidence="8">
    <location>
        <begin position="259"/>
        <end position="528"/>
    </location>
</feature>
<feature type="transmembrane region" description="Helical" evidence="7">
    <location>
        <begin position="21"/>
        <end position="39"/>
    </location>
</feature>
<accession>A0AAP4EDZ7</accession>